<dbReference type="Pfam" id="PF02498">
    <property type="entry name" value="Bro-N"/>
    <property type="match status" value="1"/>
</dbReference>
<dbReference type="EMBL" id="KJ755191">
    <property type="protein sequence ID" value="AJP09002.1"/>
    <property type="molecule type" value="Genomic_DNA"/>
</dbReference>
<evidence type="ECO:0000313" key="3">
    <source>
        <dbReference type="Proteomes" id="UP000232922"/>
    </source>
</evidence>
<dbReference type="Proteomes" id="UP000232922">
    <property type="component" value="Genome"/>
</dbReference>
<name>A0A171PVC7_9VIRU</name>
<evidence type="ECO:0000259" key="1">
    <source>
        <dbReference type="PROSITE" id="PS51750"/>
    </source>
</evidence>
<dbReference type="RefSeq" id="YP_009701502.1">
    <property type="nucleotide sequence ID" value="NC_044938.1"/>
</dbReference>
<evidence type="ECO:0000313" key="2">
    <source>
        <dbReference type="EMBL" id="AJP09002.1"/>
    </source>
</evidence>
<accession>A0A171PVC7</accession>
<feature type="domain" description="Bro-N" evidence="1">
    <location>
        <begin position="9"/>
        <end position="120"/>
    </location>
</feature>
<reference evidence="3" key="1">
    <citation type="submission" date="2014-04" db="EMBL/GenBank/DDBJ databases">
        <authorList>
            <person name="Wei Y."/>
            <person name="Huang G."/>
            <person name="Cheng X."/>
        </authorList>
    </citation>
    <scope>NUCLEOTIDE SEQUENCE [LARGE SCALE GENOMIC DNA]</scope>
</reference>
<protein>
    <submittedName>
        <fullName evidence="2">Bro2</fullName>
    </submittedName>
</protein>
<proteinExistence type="predicted"/>
<dbReference type="InterPro" id="IPR003497">
    <property type="entry name" value="BRO_N_domain"/>
</dbReference>
<sequence length="239" mass="27666">MGRKVLFTTLKVGNRRFRMFTLVHDDGCKWYMARSLSRAWPRVDIADAVSKFVSRKNQLIVDELPPQAICMCTVTMFLQKNILFINAMGICELLLQSRAGFTREFNYWLCNVHLSIQGGGLFRDFDKWRQLAAGKATIHQPKSDRIRGIVYIVTNEAHQRLSLYRVGATVDMRRRISTIDSGSPYSYEFAMSYATSNYALLLRVLKAKLAHRHVRNDFYKLSEIDIDNVRVLCVSGERW</sequence>
<dbReference type="Pfam" id="PF13455">
    <property type="entry name" value="MUG113"/>
    <property type="match status" value="1"/>
</dbReference>
<organism evidence="2 3">
    <name type="scientific">Heliothis virescens ascovirus 3f</name>
    <dbReference type="NCBI Taxonomy" id="328614"/>
    <lineage>
        <taxon>Viruses</taxon>
        <taxon>Varidnaviria</taxon>
        <taxon>Bamfordvirae</taxon>
        <taxon>Nucleocytoviricota</taxon>
        <taxon>Megaviricetes</taxon>
        <taxon>Pimascovirales</taxon>
        <taxon>Pimascovirales incertae sedis</taxon>
        <taxon>Ascoviridae</taxon>
        <taxon>Ascovirus</taxon>
        <taxon>Ascovirus hvav3a</taxon>
    </lineage>
</organism>
<dbReference type="KEGG" id="vg:41900638"/>
<dbReference type="PROSITE" id="PS51750">
    <property type="entry name" value="BRO_N"/>
    <property type="match status" value="1"/>
</dbReference>
<dbReference type="GeneID" id="41900638"/>